<gene>
    <name evidence="8" type="primary">PDF1A_2</name>
    <name evidence="8" type="ORF">PIB30_010390</name>
</gene>
<evidence type="ECO:0000256" key="1">
    <source>
        <dbReference type="ARBA" id="ARBA00010759"/>
    </source>
</evidence>
<name>A0ABU6X6X4_9FABA</name>
<evidence type="ECO:0000256" key="2">
    <source>
        <dbReference type="ARBA" id="ARBA00012175"/>
    </source>
</evidence>
<keyword evidence="7" id="KW-0150">Chloroplast</keyword>
<organism evidence="8 9">
    <name type="scientific">Stylosanthes scabra</name>
    <dbReference type="NCBI Taxonomy" id="79078"/>
    <lineage>
        <taxon>Eukaryota</taxon>
        <taxon>Viridiplantae</taxon>
        <taxon>Streptophyta</taxon>
        <taxon>Embryophyta</taxon>
        <taxon>Tracheophyta</taxon>
        <taxon>Spermatophyta</taxon>
        <taxon>Magnoliopsida</taxon>
        <taxon>eudicotyledons</taxon>
        <taxon>Gunneridae</taxon>
        <taxon>Pentapetalae</taxon>
        <taxon>rosids</taxon>
        <taxon>fabids</taxon>
        <taxon>Fabales</taxon>
        <taxon>Fabaceae</taxon>
        <taxon>Papilionoideae</taxon>
        <taxon>50 kb inversion clade</taxon>
        <taxon>dalbergioids sensu lato</taxon>
        <taxon>Dalbergieae</taxon>
        <taxon>Pterocarpus clade</taxon>
        <taxon>Stylosanthes</taxon>
    </lineage>
</organism>
<keyword evidence="7" id="KW-0934">Plastid</keyword>
<keyword evidence="3 7" id="KW-0479">Metal-binding</keyword>
<dbReference type="Gene3D" id="3.90.45.10">
    <property type="entry name" value="Peptide deformylase"/>
    <property type="match status" value="1"/>
</dbReference>
<comment type="subcellular location">
    <subcellularLocation>
        <location evidence="7">Plastid</location>
        <location evidence="7">Chloroplast</location>
    </subcellularLocation>
</comment>
<comment type="catalytic activity">
    <reaction evidence="7">
        <text>N-terminal N-formyl-L-methionyl-[peptide] + H2O = N-terminal L-methionyl-[peptide] + formate</text>
        <dbReference type="Rhea" id="RHEA:24420"/>
        <dbReference type="Rhea" id="RHEA-COMP:10639"/>
        <dbReference type="Rhea" id="RHEA-COMP:10640"/>
        <dbReference type="ChEBI" id="CHEBI:15377"/>
        <dbReference type="ChEBI" id="CHEBI:15740"/>
        <dbReference type="ChEBI" id="CHEBI:49298"/>
        <dbReference type="ChEBI" id="CHEBI:64731"/>
        <dbReference type="EC" id="3.5.1.88"/>
    </reaction>
</comment>
<dbReference type="InterPro" id="IPR036821">
    <property type="entry name" value="Peptide_deformylase_sf"/>
</dbReference>
<dbReference type="Pfam" id="PF01327">
    <property type="entry name" value="Pep_deformylase"/>
    <property type="match status" value="1"/>
</dbReference>
<dbReference type="PANTHER" id="PTHR10458:SF2">
    <property type="entry name" value="PEPTIDE DEFORMYLASE, MITOCHONDRIAL"/>
    <property type="match status" value="1"/>
</dbReference>
<dbReference type="Proteomes" id="UP001341840">
    <property type="component" value="Unassembled WGS sequence"/>
</dbReference>
<dbReference type="EMBL" id="JASCZI010211473">
    <property type="protein sequence ID" value="MED6192455.1"/>
    <property type="molecule type" value="Genomic_DNA"/>
</dbReference>
<evidence type="ECO:0000313" key="8">
    <source>
        <dbReference type="EMBL" id="MED6192455.1"/>
    </source>
</evidence>
<evidence type="ECO:0000313" key="9">
    <source>
        <dbReference type="Proteomes" id="UP001341840"/>
    </source>
</evidence>
<comment type="function">
    <text evidence="6 7">Removes the formyl group from the N-terminal Met of newly synthesized proteins.</text>
</comment>
<dbReference type="GO" id="GO:0042586">
    <property type="term" value="F:peptide deformylase activity"/>
    <property type="evidence" value="ECO:0007669"/>
    <property type="project" value="UniProtKB-EC"/>
</dbReference>
<keyword evidence="4 7" id="KW-0378">Hydrolase</keyword>
<comment type="similarity">
    <text evidence="1 7">Belongs to the polypeptide deformylase family.</text>
</comment>
<protein>
    <recommendedName>
        <fullName evidence="2 7">Peptide deformylase</fullName>
        <ecNumber evidence="2 7">3.5.1.88</ecNumber>
    </recommendedName>
</protein>
<dbReference type="SUPFAM" id="SSF56420">
    <property type="entry name" value="Peptide deformylase"/>
    <property type="match status" value="1"/>
</dbReference>
<accession>A0ABU6X6X4</accession>
<evidence type="ECO:0000256" key="6">
    <source>
        <dbReference type="ARBA" id="ARBA00037114"/>
    </source>
</evidence>
<evidence type="ECO:0000256" key="7">
    <source>
        <dbReference type="RuleBase" id="RU362111"/>
    </source>
</evidence>
<dbReference type="EC" id="3.5.1.88" evidence="2 7"/>
<dbReference type="PANTHER" id="PTHR10458">
    <property type="entry name" value="PEPTIDE DEFORMYLASE"/>
    <property type="match status" value="1"/>
</dbReference>
<keyword evidence="7" id="KW-0809">Transit peptide</keyword>
<sequence>MVEYFNNVAFKVCCLLHNSLVFLRQVILNPKLEKKSNKTALFFEGCVSTMDIMYEHGLDCYGEPIKVTVSGWQARILQNECDHLEGTLYVHKMVPKTFRTVESLTLPLGNSCSNRNLSD</sequence>
<comment type="caution">
    <text evidence="8">The sequence shown here is derived from an EMBL/GenBank/DDBJ whole genome shotgun (WGS) entry which is preliminary data.</text>
</comment>
<proteinExistence type="inferred from homology"/>
<keyword evidence="9" id="KW-1185">Reference proteome</keyword>
<dbReference type="InterPro" id="IPR023635">
    <property type="entry name" value="Peptide_deformylase"/>
</dbReference>
<evidence type="ECO:0000256" key="4">
    <source>
        <dbReference type="ARBA" id="ARBA00022801"/>
    </source>
</evidence>
<keyword evidence="5 7" id="KW-0648">Protein biosynthesis</keyword>
<evidence type="ECO:0000256" key="3">
    <source>
        <dbReference type="ARBA" id="ARBA00022723"/>
    </source>
</evidence>
<reference evidence="8 9" key="1">
    <citation type="journal article" date="2023" name="Plants (Basel)">
        <title>Bridging the Gap: Combining Genomics and Transcriptomics Approaches to Understand Stylosanthes scabra, an Orphan Legume from the Brazilian Caatinga.</title>
        <authorList>
            <person name="Ferreira-Neto J.R.C."/>
            <person name="da Silva M.D."/>
            <person name="Binneck E."/>
            <person name="de Melo N.F."/>
            <person name="da Silva R.H."/>
            <person name="de Melo A.L.T.M."/>
            <person name="Pandolfi V."/>
            <person name="Bustamante F.O."/>
            <person name="Brasileiro-Vidal A.C."/>
            <person name="Benko-Iseppon A.M."/>
        </authorList>
    </citation>
    <scope>NUCLEOTIDE SEQUENCE [LARGE SCALE GENOMIC DNA]</scope>
    <source>
        <tissue evidence="8">Leaves</tissue>
    </source>
</reference>
<evidence type="ECO:0000256" key="5">
    <source>
        <dbReference type="ARBA" id="ARBA00022917"/>
    </source>
</evidence>